<organism evidence="10 11">
    <name type="scientific">Spirodela intermedia</name>
    <name type="common">Intermediate duckweed</name>
    <dbReference type="NCBI Taxonomy" id="51605"/>
    <lineage>
        <taxon>Eukaryota</taxon>
        <taxon>Viridiplantae</taxon>
        <taxon>Streptophyta</taxon>
        <taxon>Embryophyta</taxon>
        <taxon>Tracheophyta</taxon>
        <taxon>Spermatophyta</taxon>
        <taxon>Magnoliopsida</taxon>
        <taxon>Liliopsida</taxon>
        <taxon>Araceae</taxon>
        <taxon>Lemnoideae</taxon>
        <taxon>Spirodela</taxon>
    </lineage>
</organism>
<evidence type="ECO:0000256" key="1">
    <source>
        <dbReference type="ARBA" id="ARBA00007447"/>
    </source>
</evidence>
<evidence type="ECO:0000256" key="2">
    <source>
        <dbReference type="ARBA" id="ARBA00022670"/>
    </source>
</evidence>
<dbReference type="Gene3D" id="2.40.70.10">
    <property type="entry name" value="Acid Proteases"/>
    <property type="match status" value="2"/>
</dbReference>
<dbReference type="SUPFAM" id="SSF50630">
    <property type="entry name" value="Acid proteases"/>
    <property type="match status" value="1"/>
</dbReference>
<keyword evidence="3 7" id="KW-0064">Aspartyl protease</keyword>
<dbReference type="GO" id="GO:0004190">
    <property type="term" value="F:aspartic-type endopeptidase activity"/>
    <property type="evidence" value="ECO:0007669"/>
    <property type="project" value="UniProtKB-KW"/>
</dbReference>
<dbReference type="AlphaFoldDB" id="A0A7I8KZI4"/>
<feature type="active site" evidence="6">
    <location>
        <position position="338"/>
    </location>
</feature>
<reference evidence="10" key="1">
    <citation type="submission" date="2020-02" db="EMBL/GenBank/DDBJ databases">
        <authorList>
            <person name="Scholz U."/>
            <person name="Mascher M."/>
            <person name="Fiebig A."/>
        </authorList>
    </citation>
    <scope>NUCLEOTIDE SEQUENCE</scope>
</reference>
<dbReference type="CDD" id="cd05476">
    <property type="entry name" value="pepsin_A_like_plant"/>
    <property type="match status" value="1"/>
</dbReference>
<feature type="signal peptide" evidence="8">
    <location>
        <begin position="1"/>
        <end position="18"/>
    </location>
</feature>
<dbReference type="PANTHER" id="PTHR47967">
    <property type="entry name" value="OS07G0603500 PROTEIN-RELATED"/>
    <property type="match status" value="1"/>
</dbReference>
<evidence type="ECO:0000256" key="4">
    <source>
        <dbReference type="ARBA" id="ARBA00022801"/>
    </source>
</evidence>
<keyword evidence="2 7" id="KW-0645">Protease</keyword>
<evidence type="ECO:0000256" key="7">
    <source>
        <dbReference type="RuleBase" id="RU000454"/>
    </source>
</evidence>
<dbReference type="OrthoDB" id="2747330at2759"/>
<evidence type="ECO:0000256" key="5">
    <source>
        <dbReference type="ARBA" id="ARBA00023180"/>
    </source>
</evidence>
<protein>
    <recommendedName>
        <fullName evidence="9">Peptidase A1 domain-containing protein</fullName>
    </recommendedName>
</protein>
<proteinExistence type="inferred from homology"/>
<keyword evidence="4 7" id="KW-0378">Hydrolase</keyword>
<dbReference type="PRINTS" id="PR00792">
    <property type="entry name" value="PEPSIN"/>
</dbReference>
<dbReference type="EMBL" id="LR746272">
    <property type="protein sequence ID" value="CAA7402488.1"/>
    <property type="molecule type" value="Genomic_DNA"/>
</dbReference>
<name>A0A7I8KZI4_SPIIN</name>
<dbReference type="PROSITE" id="PS00141">
    <property type="entry name" value="ASP_PROTEASE"/>
    <property type="match status" value="1"/>
</dbReference>
<gene>
    <name evidence="10" type="ORF">SI8410_09013166</name>
</gene>
<evidence type="ECO:0000313" key="10">
    <source>
        <dbReference type="EMBL" id="CAA7402488.1"/>
    </source>
</evidence>
<dbReference type="GO" id="GO:0006508">
    <property type="term" value="P:proteolysis"/>
    <property type="evidence" value="ECO:0007669"/>
    <property type="project" value="UniProtKB-KW"/>
</dbReference>
<evidence type="ECO:0000256" key="3">
    <source>
        <dbReference type="ARBA" id="ARBA00022750"/>
    </source>
</evidence>
<accession>A0A7I8KZI4</accession>
<dbReference type="InterPro" id="IPR001461">
    <property type="entry name" value="Aspartic_peptidase_A1"/>
</dbReference>
<dbReference type="InterPro" id="IPR051708">
    <property type="entry name" value="Plant_Aspart_Prot_A1"/>
</dbReference>
<feature type="domain" description="Peptidase A1" evidence="9">
    <location>
        <begin position="100"/>
        <end position="458"/>
    </location>
</feature>
<dbReference type="InterPro" id="IPR021109">
    <property type="entry name" value="Peptidase_aspartic_dom_sf"/>
</dbReference>
<evidence type="ECO:0000259" key="9">
    <source>
        <dbReference type="PROSITE" id="PS51767"/>
    </source>
</evidence>
<dbReference type="FunFam" id="2.40.70.10:FF:000033">
    <property type="entry name" value="Aspartyl protease family protein"/>
    <property type="match status" value="1"/>
</dbReference>
<comment type="similarity">
    <text evidence="1 7">Belongs to the peptidase A1 family.</text>
</comment>
<dbReference type="InterPro" id="IPR001969">
    <property type="entry name" value="Aspartic_peptidase_AS"/>
</dbReference>
<dbReference type="InterPro" id="IPR034161">
    <property type="entry name" value="Pepsin-like_plant"/>
</dbReference>
<keyword evidence="5" id="KW-0325">Glycoprotein</keyword>
<evidence type="ECO:0000256" key="8">
    <source>
        <dbReference type="SAM" id="SignalP"/>
    </source>
</evidence>
<keyword evidence="11" id="KW-1185">Reference proteome</keyword>
<evidence type="ECO:0000256" key="6">
    <source>
        <dbReference type="PIRSR" id="PIRSR601461-1"/>
    </source>
</evidence>
<dbReference type="PANTHER" id="PTHR47967:SF69">
    <property type="entry name" value="ASPARTIC PROTEINASE NANA, CHLOROPLAST"/>
    <property type="match status" value="1"/>
</dbReference>
<dbReference type="InterPro" id="IPR032861">
    <property type="entry name" value="TAXi_N"/>
</dbReference>
<dbReference type="Proteomes" id="UP000663760">
    <property type="component" value="Chromosome 9"/>
</dbReference>
<dbReference type="Pfam" id="PF14541">
    <property type="entry name" value="TAXi_C"/>
    <property type="match status" value="1"/>
</dbReference>
<dbReference type="InterPro" id="IPR033121">
    <property type="entry name" value="PEPTIDASE_A1"/>
</dbReference>
<dbReference type="Pfam" id="PF14543">
    <property type="entry name" value="TAXi_N"/>
    <property type="match status" value="1"/>
</dbReference>
<evidence type="ECO:0000313" key="11">
    <source>
        <dbReference type="Proteomes" id="UP000663760"/>
    </source>
</evidence>
<feature type="chain" id="PRO_5029855574" description="Peptidase A1 domain-containing protein" evidence="8">
    <location>
        <begin position="19"/>
        <end position="467"/>
    </location>
</feature>
<dbReference type="InterPro" id="IPR032799">
    <property type="entry name" value="TAXi_C"/>
</dbReference>
<feature type="active site" evidence="6">
    <location>
        <position position="118"/>
    </location>
</feature>
<keyword evidence="8" id="KW-0732">Signal</keyword>
<dbReference type="PROSITE" id="PS51767">
    <property type="entry name" value="PEPTIDASE_A1"/>
    <property type="match status" value="1"/>
</dbReference>
<sequence>MRCELLFPLFLLACVINGLPVVGAPPVLSMHFKLLRRHHRQRSPLQRVREIVRNDHARAKMISDRIGWQRSACVAGGSVPRTSSFAMPISSAAFTGTGQYFVRLKVGTPAQTFLLVADTGSDLTWMKCRYRACRGCGDAQWRRAFRADQSSSFSPIPCSSQLCKNSLPFSLAKCLAPTSPCEYDYGYTDGSTARGIFADEVATVALSGGQSAKLKGIVVGCTSSSAGSSFRSLDGVLGLGYSNTSFAARAASRFGGKFSYCLVDHLSPRNASDYLVFGKDTIHRPSKPDRRRYAELILNSWLEPFYAVRVGGVSVGAELLNISEAVWDSGAGGGVILDSGTSLAMLAEPAYRAVLAALSAPLARYPKVEAKPFEFCFKWDQSFDEAAVPRLVVHLVGPRGAAAPLRPPVKSYLIDVADGVKCIGILSASWPGVSTIGNILQQNHLWEFDIANRRVSFEPSSCSRSLH</sequence>